<dbReference type="WBParaSite" id="nRc.2.0.1.t26821-RA">
    <property type="protein sequence ID" value="nRc.2.0.1.t26821-RA"/>
    <property type="gene ID" value="nRc.2.0.1.g26821"/>
</dbReference>
<evidence type="ECO:0000313" key="3">
    <source>
        <dbReference type="WBParaSite" id="nRc.2.0.1.t26821-RA"/>
    </source>
</evidence>
<feature type="transmembrane region" description="Helical" evidence="1">
    <location>
        <begin position="46"/>
        <end position="69"/>
    </location>
</feature>
<keyword evidence="1" id="KW-0812">Transmembrane</keyword>
<evidence type="ECO:0000313" key="2">
    <source>
        <dbReference type="Proteomes" id="UP000887565"/>
    </source>
</evidence>
<dbReference type="Proteomes" id="UP000887565">
    <property type="component" value="Unplaced"/>
</dbReference>
<keyword evidence="1" id="KW-0472">Membrane</keyword>
<keyword evidence="1" id="KW-1133">Transmembrane helix</keyword>
<accession>A0A915JLB7</accession>
<organism evidence="2 3">
    <name type="scientific">Romanomermis culicivorax</name>
    <name type="common">Nematode worm</name>
    <dbReference type="NCBI Taxonomy" id="13658"/>
    <lineage>
        <taxon>Eukaryota</taxon>
        <taxon>Metazoa</taxon>
        <taxon>Ecdysozoa</taxon>
        <taxon>Nematoda</taxon>
        <taxon>Enoplea</taxon>
        <taxon>Dorylaimia</taxon>
        <taxon>Mermithida</taxon>
        <taxon>Mermithoidea</taxon>
        <taxon>Mermithidae</taxon>
        <taxon>Romanomermis</taxon>
    </lineage>
</organism>
<proteinExistence type="predicted"/>
<protein>
    <submittedName>
        <fullName evidence="3">Ovule protein</fullName>
    </submittedName>
</protein>
<reference evidence="3" key="1">
    <citation type="submission" date="2022-11" db="UniProtKB">
        <authorList>
            <consortium name="WormBaseParasite"/>
        </authorList>
    </citation>
    <scope>IDENTIFICATION</scope>
</reference>
<dbReference type="AlphaFoldDB" id="A0A915JLB7"/>
<evidence type="ECO:0000256" key="1">
    <source>
        <dbReference type="SAM" id="Phobius"/>
    </source>
</evidence>
<keyword evidence="2" id="KW-1185">Reference proteome</keyword>
<name>A0A915JLB7_ROMCU</name>
<sequence>MKNLFKECPVLHSDPSKDKNFFPLSALREYKSNVCLKSINRKTTRVIQMPFAALEKMLSTIIWYILVWLTSRDSYHLNT</sequence>